<organism evidence="4 5">
    <name type="scientific">Plectosphaerella plurivora</name>
    <dbReference type="NCBI Taxonomy" id="936078"/>
    <lineage>
        <taxon>Eukaryota</taxon>
        <taxon>Fungi</taxon>
        <taxon>Dikarya</taxon>
        <taxon>Ascomycota</taxon>
        <taxon>Pezizomycotina</taxon>
        <taxon>Sordariomycetes</taxon>
        <taxon>Hypocreomycetidae</taxon>
        <taxon>Glomerellales</taxon>
        <taxon>Plectosphaerellaceae</taxon>
        <taxon>Plectosphaerella</taxon>
    </lineage>
</organism>
<feature type="region of interest" description="Disordered" evidence="2">
    <location>
        <begin position="1"/>
        <end position="136"/>
    </location>
</feature>
<dbReference type="Pfam" id="PF00735">
    <property type="entry name" value="Septin"/>
    <property type="match status" value="1"/>
</dbReference>
<keyword evidence="1" id="KW-0547">Nucleotide-binding</keyword>
<gene>
    <name evidence="4" type="ORF">F5X68DRAFT_162092</name>
</gene>
<reference evidence="4" key="1">
    <citation type="journal article" date="2021" name="Nat. Commun.">
        <title>Genetic determinants of endophytism in the Arabidopsis root mycobiome.</title>
        <authorList>
            <person name="Mesny F."/>
            <person name="Miyauchi S."/>
            <person name="Thiergart T."/>
            <person name="Pickel B."/>
            <person name="Atanasova L."/>
            <person name="Karlsson M."/>
            <person name="Huettel B."/>
            <person name="Barry K.W."/>
            <person name="Haridas S."/>
            <person name="Chen C."/>
            <person name="Bauer D."/>
            <person name="Andreopoulos W."/>
            <person name="Pangilinan J."/>
            <person name="LaButti K."/>
            <person name="Riley R."/>
            <person name="Lipzen A."/>
            <person name="Clum A."/>
            <person name="Drula E."/>
            <person name="Henrissat B."/>
            <person name="Kohler A."/>
            <person name="Grigoriev I.V."/>
            <person name="Martin F.M."/>
            <person name="Hacquard S."/>
        </authorList>
    </citation>
    <scope>NUCLEOTIDE SEQUENCE</scope>
    <source>
        <strain evidence="4">MPI-SDFR-AT-0117</strain>
    </source>
</reference>
<dbReference type="AlphaFoldDB" id="A0A9P9A669"/>
<protein>
    <recommendedName>
        <fullName evidence="3">Septin-type G domain-containing protein</fullName>
    </recommendedName>
</protein>
<dbReference type="InterPro" id="IPR030379">
    <property type="entry name" value="G_SEPTIN_dom"/>
</dbReference>
<dbReference type="SUPFAM" id="SSF52540">
    <property type="entry name" value="P-loop containing nucleoside triphosphate hydrolases"/>
    <property type="match status" value="1"/>
</dbReference>
<feature type="compositionally biased region" description="Low complexity" evidence="2">
    <location>
        <begin position="23"/>
        <end position="34"/>
    </location>
</feature>
<dbReference type="Gene3D" id="3.40.50.300">
    <property type="entry name" value="P-loop containing nucleotide triphosphate hydrolases"/>
    <property type="match status" value="1"/>
</dbReference>
<keyword evidence="1" id="KW-0342">GTP-binding</keyword>
<evidence type="ECO:0000256" key="2">
    <source>
        <dbReference type="SAM" id="MobiDB-lite"/>
    </source>
</evidence>
<dbReference type="OrthoDB" id="4150765at2759"/>
<proteinExistence type="inferred from homology"/>
<dbReference type="Proteomes" id="UP000770015">
    <property type="component" value="Unassembled WGS sequence"/>
</dbReference>
<name>A0A9P9A669_9PEZI</name>
<dbReference type="InterPro" id="IPR027417">
    <property type="entry name" value="P-loop_NTPase"/>
</dbReference>
<comment type="similarity">
    <text evidence="1">Belongs to the TRAFAC class TrmE-Era-EngA-EngB-Septin-like GTPase superfamily. Septin GTPase family.</text>
</comment>
<sequence>MRSRPAITGHGPSMPPGLVAGGASEPTASPSTSSQMTFILANEASTESFCHTPSTSTPPGGSGPGPHWKREDIANQGTASGGGTHSRHQTLESGKPSPSGLFPSMPSPSQSPLRAGLGPPSVLSNPSSQRDSLAASLSEGRGSFISSMLDEPWNDCTLSLMGSDQDLADESQFIMPTIPVSNQTTFTDEGKSLGRLKVLVAGQPGLGKTSLIEAIIRSCQDIIHVKPTTTASCGDGRDEMGSFAAKCRSRFPTISETYASTRPLPAWRRSSDGQRGLVRSTGDLTFDMNLCFADLEGGLSQQVPDYIESHLHRTAFDDLSDAELLTIVGDGGGLLVDAILYLAPKTGLTTSELDVLSRMSANTSIIPILAQADTLSSEEVLGGQTLITRQLREAGVAVFAFGSSASDDSPPIIYAVSSKASHDSTTVTSPSSVLGLPSLVAHFLSAEGGEQLRRAAASKLVQWRRSTHRRGSQSQSHGQLIHVERLGPMYTHRTGRGEPRGSRQWPRLHVVNWAVDLQHCLMKEQVTYHQQSLARQRANWMAQLPDGGMESNVATSMLGPRRGLRGSCQVEAQGSSHRQDPLGLLELGMPRGKWYSIEFTGSLVVASSFLAWILY</sequence>
<feature type="compositionally biased region" description="Polar residues" evidence="2">
    <location>
        <begin position="122"/>
        <end position="131"/>
    </location>
</feature>
<evidence type="ECO:0000256" key="1">
    <source>
        <dbReference type="RuleBase" id="RU004560"/>
    </source>
</evidence>
<evidence type="ECO:0000259" key="3">
    <source>
        <dbReference type="Pfam" id="PF00735"/>
    </source>
</evidence>
<dbReference type="EMBL" id="JAGSXJ010000050">
    <property type="protein sequence ID" value="KAH6661653.1"/>
    <property type="molecule type" value="Genomic_DNA"/>
</dbReference>
<comment type="caution">
    <text evidence="4">The sequence shown here is derived from an EMBL/GenBank/DDBJ whole genome shotgun (WGS) entry which is preliminary data.</text>
</comment>
<accession>A0A9P9A669</accession>
<evidence type="ECO:0000313" key="5">
    <source>
        <dbReference type="Proteomes" id="UP000770015"/>
    </source>
</evidence>
<keyword evidence="5" id="KW-1185">Reference proteome</keyword>
<dbReference type="GO" id="GO:0005525">
    <property type="term" value="F:GTP binding"/>
    <property type="evidence" value="ECO:0007669"/>
    <property type="project" value="UniProtKB-KW"/>
</dbReference>
<feature type="domain" description="Septin-type G" evidence="3">
    <location>
        <begin position="336"/>
        <end position="408"/>
    </location>
</feature>
<evidence type="ECO:0000313" key="4">
    <source>
        <dbReference type="EMBL" id="KAH6661653.1"/>
    </source>
</evidence>